<accession>A0A0D8XWP8</accession>
<comment type="similarity">
    <text evidence="2">Belongs to the inorganic phosphate transporter (PiT) (TC 2.A.20) family.</text>
</comment>
<protein>
    <recommendedName>
        <fullName evidence="12">Phosphate transporter family protein</fullName>
    </recommendedName>
</protein>
<keyword evidence="9" id="KW-0732">Signal</keyword>
<evidence type="ECO:0000256" key="9">
    <source>
        <dbReference type="SAM" id="SignalP"/>
    </source>
</evidence>
<evidence type="ECO:0000313" key="11">
    <source>
        <dbReference type="Proteomes" id="UP000053766"/>
    </source>
</evidence>
<dbReference type="PANTHER" id="PTHR11101">
    <property type="entry name" value="PHOSPHATE TRANSPORTER"/>
    <property type="match status" value="1"/>
</dbReference>
<evidence type="ECO:0000256" key="5">
    <source>
        <dbReference type="ARBA" id="ARBA00022692"/>
    </source>
</evidence>
<sequence length="97" mass="10004">MLILGLVLAFLLAAGMGANDVANTFGTSVASGALSLGQAYALACVFETLGAVLVGTISSISISVPSRQRSEIKGKNDRNLPRLTLCLPSDGIYFNSI</sequence>
<evidence type="ECO:0000256" key="2">
    <source>
        <dbReference type="ARBA" id="ARBA00009916"/>
    </source>
</evidence>
<dbReference type="AlphaFoldDB" id="A0A0D8XWP8"/>
<dbReference type="InterPro" id="IPR001204">
    <property type="entry name" value="Phos_transporter"/>
</dbReference>
<evidence type="ECO:0000256" key="8">
    <source>
        <dbReference type="SAM" id="Phobius"/>
    </source>
</evidence>
<keyword evidence="6 8" id="KW-1133">Transmembrane helix</keyword>
<proteinExistence type="inferred from homology"/>
<keyword evidence="11" id="KW-1185">Reference proteome</keyword>
<dbReference type="GO" id="GO:0035435">
    <property type="term" value="P:phosphate ion transmembrane transport"/>
    <property type="evidence" value="ECO:0007669"/>
    <property type="project" value="TreeGrafter"/>
</dbReference>
<dbReference type="Pfam" id="PF01384">
    <property type="entry name" value="PHO4"/>
    <property type="match status" value="1"/>
</dbReference>
<evidence type="ECO:0008006" key="12">
    <source>
        <dbReference type="Google" id="ProtNLM"/>
    </source>
</evidence>
<dbReference type="EMBL" id="KN716335">
    <property type="protein sequence ID" value="KJH46771.1"/>
    <property type="molecule type" value="Genomic_DNA"/>
</dbReference>
<keyword evidence="3" id="KW-0813">Transport</keyword>
<gene>
    <name evidence="10" type="ORF">DICVIV_07146</name>
</gene>
<comment type="subcellular location">
    <subcellularLocation>
        <location evidence="1">Membrane</location>
        <topology evidence="1">Multi-pass membrane protein</topology>
    </subcellularLocation>
</comment>
<dbReference type="Proteomes" id="UP000053766">
    <property type="component" value="Unassembled WGS sequence"/>
</dbReference>
<dbReference type="GO" id="GO:0005315">
    <property type="term" value="F:phosphate transmembrane transporter activity"/>
    <property type="evidence" value="ECO:0007669"/>
    <property type="project" value="InterPro"/>
</dbReference>
<reference evidence="10 11" key="1">
    <citation type="submission" date="2013-11" db="EMBL/GenBank/DDBJ databases">
        <title>Draft genome of the bovine lungworm Dictyocaulus viviparus.</title>
        <authorList>
            <person name="Mitreva M."/>
        </authorList>
    </citation>
    <scope>NUCLEOTIDE SEQUENCE [LARGE SCALE GENOMIC DNA]</scope>
    <source>
        <strain evidence="10 11">HannoverDv2000</strain>
    </source>
</reference>
<keyword evidence="4" id="KW-0592">Phosphate transport</keyword>
<evidence type="ECO:0000256" key="7">
    <source>
        <dbReference type="ARBA" id="ARBA00023136"/>
    </source>
</evidence>
<feature type="signal peptide" evidence="9">
    <location>
        <begin position="1"/>
        <end position="17"/>
    </location>
</feature>
<dbReference type="GO" id="GO:0016020">
    <property type="term" value="C:membrane"/>
    <property type="evidence" value="ECO:0007669"/>
    <property type="project" value="UniProtKB-SubCell"/>
</dbReference>
<evidence type="ECO:0000256" key="3">
    <source>
        <dbReference type="ARBA" id="ARBA00022448"/>
    </source>
</evidence>
<evidence type="ECO:0000256" key="1">
    <source>
        <dbReference type="ARBA" id="ARBA00004141"/>
    </source>
</evidence>
<feature type="chain" id="PRO_5002336264" description="Phosphate transporter family protein" evidence="9">
    <location>
        <begin position="18"/>
        <end position="97"/>
    </location>
</feature>
<feature type="transmembrane region" description="Helical" evidence="8">
    <location>
        <begin position="40"/>
        <end position="64"/>
    </location>
</feature>
<organism evidence="10 11">
    <name type="scientific">Dictyocaulus viviparus</name>
    <name type="common">Bovine lungworm</name>
    <dbReference type="NCBI Taxonomy" id="29172"/>
    <lineage>
        <taxon>Eukaryota</taxon>
        <taxon>Metazoa</taxon>
        <taxon>Ecdysozoa</taxon>
        <taxon>Nematoda</taxon>
        <taxon>Chromadorea</taxon>
        <taxon>Rhabditida</taxon>
        <taxon>Rhabditina</taxon>
        <taxon>Rhabditomorpha</taxon>
        <taxon>Strongyloidea</taxon>
        <taxon>Metastrongylidae</taxon>
        <taxon>Dictyocaulus</taxon>
    </lineage>
</organism>
<dbReference type="PANTHER" id="PTHR11101:SF80">
    <property type="entry name" value="PHOSPHATE TRANSPORTER"/>
    <property type="match status" value="1"/>
</dbReference>
<keyword evidence="5 8" id="KW-0812">Transmembrane</keyword>
<evidence type="ECO:0000256" key="6">
    <source>
        <dbReference type="ARBA" id="ARBA00022989"/>
    </source>
</evidence>
<reference evidence="11" key="2">
    <citation type="journal article" date="2016" name="Sci. Rep.">
        <title>Dictyocaulus viviparus genome, variome and transcriptome elucidate lungworm biology and support future intervention.</title>
        <authorList>
            <person name="McNulty S.N."/>
            <person name="Strube C."/>
            <person name="Rosa B.A."/>
            <person name="Martin J.C."/>
            <person name="Tyagi R."/>
            <person name="Choi Y.J."/>
            <person name="Wang Q."/>
            <person name="Hallsworth Pepin K."/>
            <person name="Zhang X."/>
            <person name="Ozersky P."/>
            <person name="Wilson R.K."/>
            <person name="Sternberg P.W."/>
            <person name="Gasser R.B."/>
            <person name="Mitreva M."/>
        </authorList>
    </citation>
    <scope>NUCLEOTIDE SEQUENCE [LARGE SCALE GENOMIC DNA]</scope>
    <source>
        <strain evidence="11">HannoverDv2000</strain>
    </source>
</reference>
<evidence type="ECO:0000313" key="10">
    <source>
        <dbReference type="EMBL" id="KJH46771.1"/>
    </source>
</evidence>
<keyword evidence="7 8" id="KW-0472">Membrane</keyword>
<name>A0A0D8XWP8_DICVI</name>
<evidence type="ECO:0000256" key="4">
    <source>
        <dbReference type="ARBA" id="ARBA00022592"/>
    </source>
</evidence>
<dbReference type="OrthoDB" id="260807at2759"/>